<dbReference type="Gene3D" id="2.60.40.3650">
    <property type="match status" value="1"/>
</dbReference>
<dbReference type="Pfam" id="PF17899">
    <property type="entry name" value="Peptidase_M61_N"/>
    <property type="match status" value="1"/>
</dbReference>
<accession>A0ABX5RQR5</accession>
<name>A0ABX5RQR5_9BURK</name>
<dbReference type="EMBL" id="CP036401">
    <property type="protein sequence ID" value="QBI00266.1"/>
    <property type="molecule type" value="Genomic_DNA"/>
</dbReference>
<dbReference type="Gene3D" id="1.10.390.10">
    <property type="entry name" value="Neutral Protease Domain 2"/>
    <property type="match status" value="1"/>
</dbReference>
<gene>
    <name evidence="3" type="ORF">EYF70_04910</name>
</gene>
<sequence length="648" mass="72166">MIPTPTLSPMTLPLPLRAAILPALVATTFASAVLVKSASADPLPPSVDQPYPGTIQMKIDASDTARNIFRIQQSIPVKAGKLTLLYPQWVTAQHGPTGALHQLAGLKVSANGKPVAWKRDPLNVFAFQVDVPQGAKNLEVEYQHLSPNETGQGRIAMTPDILGIQWQSMTMYPAGYHVRRIPIQTTLTLPAGWQYGTALETASRQGDEVKFKTTDLETFIDSPLFAGRHFKQIDLDPGAKLPVRLNIVADTPEALEAKPEQIAAHREMVKQAYKLFDSQHYAHYDFLFALSDEFGGVGREHHQSSENGVKANYFTEWNKTEAVRTLLPHEFTHSWNGKFRRPKGQDVPNFNTPLDNNLLWVYEGQTQYWGQVLTARSGLAQQASVRDMIANMAATYANVQGRTWRPVVDTTNDPIISQRRPQVWPNWQRSEDYYSEGALIWLDVDTKIRELSGDKRSLDDFARVFFGVDNGVIQAKHYTFDDVVKALNGVQAFDWAPFLKKRVEETGPAPLDGLARAGWKLVYADKQTDFLKGVEDMSKTANFQYSLGFSVASDGKIAAIVWDGPGFKAGLSGNTTLVAVNGRAYKPELLRAAVTAATKDSKPIELLVKRGNDYRTVPLDYHGGLKYPRLERIEGTPDRLQSILQPRK</sequence>
<dbReference type="RefSeq" id="WP_131144407.1">
    <property type="nucleotide sequence ID" value="NZ_BMWV01000009.1"/>
</dbReference>
<dbReference type="InterPro" id="IPR024191">
    <property type="entry name" value="Peptidase_M61"/>
</dbReference>
<dbReference type="Pfam" id="PF05299">
    <property type="entry name" value="Peptidase_M61"/>
    <property type="match status" value="1"/>
</dbReference>
<evidence type="ECO:0000259" key="2">
    <source>
        <dbReference type="Pfam" id="PF17899"/>
    </source>
</evidence>
<dbReference type="Proteomes" id="UP000292307">
    <property type="component" value="Chromosome"/>
</dbReference>
<dbReference type="InterPro" id="IPR027268">
    <property type="entry name" value="Peptidase_M4/M1_CTD_sf"/>
</dbReference>
<feature type="domain" description="Peptidase M61 catalytic" evidence="1">
    <location>
        <begin position="324"/>
        <end position="440"/>
    </location>
</feature>
<feature type="domain" description="Peptidase M61 N-terminal" evidence="2">
    <location>
        <begin position="57"/>
        <end position="228"/>
    </location>
</feature>
<dbReference type="InterPro" id="IPR007963">
    <property type="entry name" value="Peptidase_M61_catalytic"/>
</dbReference>
<dbReference type="SUPFAM" id="SSF55486">
    <property type="entry name" value="Metalloproteases ('zincins'), catalytic domain"/>
    <property type="match status" value="1"/>
</dbReference>
<reference evidence="3 4" key="1">
    <citation type="submission" date="2019-02" db="EMBL/GenBank/DDBJ databases">
        <title>Draft Genome Sequences of Six Type Strains of the Genus Massilia.</title>
        <authorList>
            <person name="Miess H."/>
            <person name="Frediansyhah A."/>
            <person name="Gross H."/>
        </authorList>
    </citation>
    <scope>NUCLEOTIDE SEQUENCE [LARGE SCALE GENOMIC DNA]</scope>
    <source>
        <strain evidence="3 4">DSM 17472</strain>
    </source>
</reference>
<protein>
    <submittedName>
        <fullName evidence="3">M61 family peptidase</fullName>
    </submittedName>
</protein>
<dbReference type="SUPFAM" id="SSF50156">
    <property type="entry name" value="PDZ domain-like"/>
    <property type="match status" value="1"/>
</dbReference>
<keyword evidence="4" id="KW-1185">Reference proteome</keyword>
<organism evidence="3 4">
    <name type="scientific">Pseudoduganella albidiflava</name>
    <dbReference type="NCBI Taxonomy" id="321983"/>
    <lineage>
        <taxon>Bacteria</taxon>
        <taxon>Pseudomonadati</taxon>
        <taxon>Pseudomonadota</taxon>
        <taxon>Betaproteobacteria</taxon>
        <taxon>Burkholderiales</taxon>
        <taxon>Oxalobacteraceae</taxon>
        <taxon>Telluria group</taxon>
        <taxon>Pseudoduganella</taxon>
    </lineage>
</organism>
<evidence type="ECO:0000313" key="4">
    <source>
        <dbReference type="Proteomes" id="UP000292307"/>
    </source>
</evidence>
<proteinExistence type="predicted"/>
<dbReference type="InterPro" id="IPR040756">
    <property type="entry name" value="Peptidase_M61_N"/>
</dbReference>
<dbReference type="InterPro" id="IPR036034">
    <property type="entry name" value="PDZ_sf"/>
</dbReference>
<evidence type="ECO:0000259" key="1">
    <source>
        <dbReference type="Pfam" id="PF05299"/>
    </source>
</evidence>
<evidence type="ECO:0000313" key="3">
    <source>
        <dbReference type="EMBL" id="QBI00266.1"/>
    </source>
</evidence>
<dbReference type="PIRSF" id="PIRSF016493">
    <property type="entry name" value="Glycyl_aminpptds"/>
    <property type="match status" value="1"/>
</dbReference>